<dbReference type="EMBL" id="SKFG01000027">
    <property type="protein sequence ID" value="TCZ74288.1"/>
    <property type="molecule type" value="Genomic_DNA"/>
</dbReference>
<dbReference type="AlphaFoldDB" id="A0A4R4E8Z3"/>
<accession>A0A4R4E8Z3</accession>
<comment type="caution">
    <text evidence="1">The sequence shown here is derived from an EMBL/GenBank/DDBJ whole genome shotgun (WGS) entry which is preliminary data.</text>
</comment>
<dbReference type="OrthoDB" id="2575543at2"/>
<gene>
    <name evidence="1" type="ORF">E0485_20125</name>
</gene>
<sequence length="347" mass="39991">MAAIMIRPDLRTAGGESNDILLNEQYVGTLTLVYRESDRIAGSIQLEEESLSDLDKMRVMKVVHRYIQGLIDATRAEECHVVVTYSAYDDIISTSSWEDEDMFEERILEACDDEFEIESALHVNDLDDEIEDEIEIEIIRPCTYFELVEVGHDRNAIEYHIHDEDGYFIAEAFCEIHDNEVTGSVDWMFNPLEEEIEGIANLLTADMEDDGIHMFVIDMIYEGEIIDTIEMTNEVLLDAADHQDEIDLIPDDDYTIELIRDDDDALTYVIYQNTYRSRSIGTATIDLSDYPITGFINFRKPHHDADTRLRIGKQLMDEIDKEQDCNHLNLTMMCGDEVMEELLLESV</sequence>
<dbReference type="RefSeq" id="WP_132419859.1">
    <property type="nucleotide sequence ID" value="NZ_SKFG01000027.1"/>
</dbReference>
<keyword evidence="2" id="KW-1185">Reference proteome</keyword>
<evidence type="ECO:0000313" key="1">
    <source>
        <dbReference type="EMBL" id="TCZ74288.1"/>
    </source>
</evidence>
<dbReference type="Proteomes" id="UP000295418">
    <property type="component" value="Unassembled WGS sequence"/>
</dbReference>
<evidence type="ECO:0000313" key="2">
    <source>
        <dbReference type="Proteomes" id="UP000295418"/>
    </source>
</evidence>
<proteinExistence type="predicted"/>
<protein>
    <submittedName>
        <fullName evidence="1">Uncharacterized protein</fullName>
    </submittedName>
</protein>
<reference evidence="1 2" key="1">
    <citation type="submission" date="2019-03" db="EMBL/GenBank/DDBJ databases">
        <authorList>
            <person name="Kim M.K.M."/>
        </authorList>
    </citation>
    <scope>NUCLEOTIDE SEQUENCE [LARGE SCALE GENOMIC DNA]</scope>
    <source>
        <strain evidence="1 2">18JY21-1</strain>
    </source>
</reference>
<organism evidence="1 2">
    <name type="scientific">Paenibacillus albiflavus</name>
    <dbReference type="NCBI Taxonomy" id="2545760"/>
    <lineage>
        <taxon>Bacteria</taxon>
        <taxon>Bacillati</taxon>
        <taxon>Bacillota</taxon>
        <taxon>Bacilli</taxon>
        <taxon>Bacillales</taxon>
        <taxon>Paenibacillaceae</taxon>
        <taxon>Paenibacillus</taxon>
    </lineage>
</organism>
<name>A0A4R4E8Z3_9BACL</name>